<feature type="domain" description="HTH araC/xylS-type" evidence="4">
    <location>
        <begin position="192"/>
        <end position="290"/>
    </location>
</feature>
<keyword evidence="3" id="KW-0804">Transcription</keyword>
<dbReference type="PRINTS" id="PR00032">
    <property type="entry name" value="HTHARAC"/>
</dbReference>
<dbReference type="InterPro" id="IPR014710">
    <property type="entry name" value="RmlC-like_jellyroll"/>
</dbReference>
<proteinExistence type="predicted"/>
<dbReference type="InterPro" id="IPR037923">
    <property type="entry name" value="HTH-like"/>
</dbReference>
<accession>A0A023BRH1</accession>
<sequence length="292" mass="35274">MMSEQKIEKYHFLKDEPQKRQFDIYDLAEYQKIHSQHSSKPHTHSFYQIIWFKSNKGKHFIDFEEYDIKKNRIFFIAKNQIHFFEQRQDYNGLLLHFNESFILNNETDINFFLTYSIFNNHQEPFYQVSSEQEHQILSYFQQIENETKNSGEFGNQMILSNVLKAFLLRIEREKRKNDTTIKTDSSRNFTYLKFRDLLEHNFNQNWSVSNYADRLSVSTKTLNSIIKSEMGKTTSQVITDRILLEVKRKLVHTNARINQIGYDLGFQDPYYFIKYFKKHLKISPSEFRKTIS</sequence>
<keyword evidence="6" id="KW-1185">Reference proteome</keyword>
<evidence type="ECO:0000256" key="3">
    <source>
        <dbReference type="ARBA" id="ARBA00023163"/>
    </source>
</evidence>
<name>A0A023BRH1_9FLAO</name>
<dbReference type="Gene3D" id="2.60.120.10">
    <property type="entry name" value="Jelly Rolls"/>
    <property type="match status" value="1"/>
</dbReference>
<dbReference type="GO" id="GO:0003700">
    <property type="term" value="F:DNA-binding transcription factor activity"/>
    <property type="evidence" value="ECO:0007669"/>
    <property type="project" value="InterPro"/>
</dbReference>
<evidence type="ECO:0000259" key="4">
    <source>
        <dbReference type="PROSITE" id="PS01124"/>
    </source>
</evidence>
<dbReference type="PROSITE" id="PS01124">
    <property type="entry name" value="HTH_ARAC_FAMILY_2"/>
    <property type="match status" value="1"/>
</dbReference>
<gene>
    <name evidence="5" type="ORF">ATO12_20775</name>
</gene>
<comment type="caution">
    <text evidence="5">The sequence shown here is derived from an EMBL/GenBank/DDBJ whole genome shotgun (WGS) entry which is preliminary data.</text>
</comment>
<dbReference type="eggNOG" id="COG2207">
    <property type="taxonomic scope" value="Bacteria"/>
</dbReference>
<dbReference type="GO" id="GO:0043565">
    <property type="term" value="F:sequence-specific DNA binding"/>
    <property type="evidence" value="ECO:0007669"/>
    <property type="project" value="InterPro"/>
</dbReference>
<dbReference type="PANTHER" id="PTHR43280">
    <property type="entry name" value="ARAC-FAMILY TRANSCRIPTIONAL REGULATOR"/>
    <property type="match status" value="1"/>
</dbReference>
<dbReference type="SUPFAM" id="SSF51215">
    <property type="entry name" value="Regulatory protein AraC"/>
    <property type="match status" value="1"/>
</dbReference>
<protein>
    <recommendedName>
        <fullName evidence="4">HTH araC/xylS-type domain-containing protein</fullName>
    </recommendedName>
</protein>
<dbReference type="InterPro" id="IPR009057">
    <property type="entry name" value="Homeodomain-like_sf"/>
</dbReference>
<dbReference type="PANTHER" id="PTHR43280:SF32">
    <property type="entry name" value="TRANSCRIPTIONAL REGULATORY PROTEIN"/>
    <property type="match status" value="1"/>
</dbReference>
<keyword evidence="1" id="KW-0805">Transcription regulation</keyword>
<keyword evidence="2" id="KW-0238">DNA-binding</keyword>
<dbReference type="InterPro" id="IPR018060">
    <property type="entry name" value="HTH_AraC"/>
</dbReference>
<dbReference type="Pfam" id="PF02311">
    <property type="entry name" value="AraC_binding"/>
    <property type="match status" value="1"/>
</dbReference>
<dbReference type="AlphaFoldDB" id="A0A023BRH1"/>
<dbReference type="SMART" id="SM00342">
    <property type="entry name" value="HTH_ARAC"/>
    <property type="match status" value="1"/>
</dbReference>
<reference evidence="5 6" key="1">
    <citation type="submission" date="2014-04" db="EMBL/GenBank/DDBJ databases">
        <title>Aquimarina sp. 22II-S11-z7 Genome Sequencing.</title>
        <authorList>
            <person name="Lai Q."/>
        </authorList>
    </citation>
    <scope>NUCLEOTIDE SEQUENCE [LARGE SCALE GENOMIC DNA]</scope>
    <source>
        <strain evidence="5 6">22II-S11-z7</strain>
    </source>
</reference>
<evidence type="ECO:0000256" key="1">
    <source>
        <dbReference type="ARBA" id="ARBA00023015"/>
    </source>
</evidence>
<dbReference type="EMBL" id="AQRA01000007">
    <property type="protein sequence ID" value="EZH72572.1"/>
    <property type="molecule type" value="Genomic_DNA"/>
</dbReference>
<evidence type="ECO:0000256" key="2">
    <source>
        <dbReference type="ARBA" id="ARBA00023125"/>
    </source>
</evidence>
<dbReference type="InterPro" id="IPR020449">
    <property type="entry name" value="Tscrpt_reg_AraC-type_HTH"/>
</dbReference>
<dbReference type="Proteomes" id="UP000023541">
    <property type="component" value="Unassembled WGS sequence"/>
</dbReference>
<dbReference type="Pfam" id="PF12833">
    <property type="entry name" value="HTH_18"/>
    <property type="match status" value="1"/>
</dbReference>
<organism evidence="5 6">
    <name type="scientific">Aquimarina atlantica</name>
    <dbReference type="NCBI Taxonomy" id="1317122"/>
    <lineage>
        <taxon>Bacteria</taxon>
        <taxon>Pseudomonadati</taxon>
        <taxon>Bacteroidota</taxon>
        <taxon>Flavobacteriia</taxon>
        <taxon>Flavobacteriales</taxon>
        <taxon>Flavobacteriaceae</taxon>
        <taxon>Aquimarina</taxon>
    </lineage>
</organism>
<dbReference type="OrthoDB" id="1096411at2"/>
<dbReference type="InterPro" id="IPR003313">
    <property type="entry name" value="AraC-bd"/>
</dbReference>
<evidence type="ECO:0000313" key="5">
    <source>
        <dbReference type="EMBL" id="EZH72572.1"/>
    </source>
</evidence>
<dbReference type="STRING" id="1317122.ATO12_20775"/>
<dbReference type="SUPFAM" id="SSF46689">
    <property type="entry name" value="Homeodomain-like"/>
    <property type="match status" value="1"/>
</dbReference>
<evidence type="ECO:0000313" key="6">
    <source>
        <dbReference type="Proteomes" id="UP000023541"/>
    </source>
</evidence>
<dbReference type="Gene3D" id="1.10.10.60">
    <property type="entry name" value="Homeodomain-like"/>
    <property type="match status" value="1"/>
</dbReference>